<keyword evidence="3" id="KW-1185">Reference proteome</keyword>
<accession>A0A0N5B5C9</accession>
<dbReference type="Gene3D" id="3.90.190.10">
    <property type="entry name" value="Protein tyrosine phosphatase superfamily"/>
    <property type="match status" value="1"/>
</dbReference>
<dbReference type="InterPro" id="IPR029021">
    <property type="entry name" value="Prot-tyrosine_phosphatase-like"/>
</dbReference>
<dbReference type="GO" id="GO:0004725">
    <property type="term" value="F:protein tyrosine phosphatase activity"/>
    <property type="evidence" value="ECO:0007669"/>
    <property type="project" value="InterPro"/>
</dbReference>
<dbReference type="Proteomes" id="UP000046392">
    <property type="component" value="Unplaced"/>
</dbReference>
<dbReference type="PANTHER" id="PTHR19134">
    <property type="entry name" value="RECEPTOR-TYPE TYROSINE-PROTEIN PHOSPHATASE"/>
    <property type="match status" value="1"/>
</dbReference>
<dbReference type="InterPro" id="IPR003595">
    <property type="entry name" value="Tyr_Pase_cat"/>
</dbReference>
<evidence type="ECO:0000313" key="3">
    <source>
        <dbReference type="Proteomes" id="UP000046392"/>
    </source>
</evidence>
<sequence length="345" mass="40312">MTTERLSTIILEPSKISPENVEHRDHNNVESDVEFNLKINQITDEIHKQKEPVVLDWMREIIRFPLTTDACLHEKNIPKNRFQNILLYDLNRVRINDVNRGNDYYHASFVDGYDKQNRYILAQAPFDEDTEYDFWRMVVTTSPSMIVLLAATMDGDKGTAYIPQFWNVKKERKSYGEIVVKTINVAHSKNWDVYSLELSDKQNTKGVKNPVINLLHYKKWISDNKVPEYILDFRAFYQLKKAETEVKKIDGPIMIVCPTGTHRAAFFAAMDIIMDRINQEKRVGVKSTVQIVTKQRYGSFVFFEHYCNLVETIVKHCMASNIVDLHMLAEAELKRSNNNNKKEKE</sequence>
<organism evidence="3 4">
    <name type="scientific">Strongyloides papillosus</name>
    <name type="common">Intestinal threadworm</name>
    <dbReference type="NCBI Taxonomy" id="174720"/>
    <lineage>
        <taxon>Eukaryota</taxon>
        <taxon>Metazoa</taxon>
        <taxon>Ecdysozoa</taxon>
        <taxon>Nematoda</taxon>
        <taxon>Chromadorea</taxon>
        <taxon>Rhabditida</taxon>
        <taxon>Tylenchina</taxon>
        <taxon>Panagrolaimomorpha</taxon>
        <taxon>Strongyloidoidea</taxon>
        <taxon>Strongyloididae</taxon>
        <taxon>Strongyloides</taxon>
    </lineage>
</organism>
<dbReference type="AlphaFoldDB" id="A0A0N5B5C9"/>
<dbReference type="CDD" id="cd00047">
    <property type="entry name" value="PTPc"/>
    <property type="match status" value="1"/>
</dbReference>
<dbReference type="InterPro" id="IPR050348">
    <property type="entry name" value="Protein-Tyr_Phosphatase"/>
</dbReference>
<dbReference type="PANTHER" id="PTHR19134:SF559">
    <property type="entry name" value="TYROSINE-PROTEIN PHOSPHATASE DOMAIN-CONTAINING PROTEIN"/>
    <property type="match status" value="1"/>
</dbReference>
<dbReference type="PROSITE" id="PS50055">
    <property type="entry name" value="TYR_PHOSPHATASE_PTP"/>
    <property type="match status" value="1"/>
</dbReference>
<dbReference type="Pfam" id="PF00102">
    <property type="entry name" value="Y_phosphatase"/>
    <property type="match status" value="1"/>
</dbReference>
<dbReference type="InterPro" id="IPR000242">
    <property type="entry name" value="PTP_cat"/>
</dbReference>
<dbReference type="WBParaSite" id="SPAL_0000127200.1">
    <property type="protein sequence ID" value="SPAL_0000127200.1"/>
    <property type="gene ID" value="SPAL_0000127200"/>
</dbReference>
<dbReference type="SMART" id="SM00194">
    <property type="entry name" value="PTPc"/>
    <property type="match status" value="1"/>
</dbReference>
<dbReference type="SMART" id="SM00404">
    <property type="entry name" value="PTPc_motif"/>
    <property type="match status" value="1"/>
</dbReference>
<dbReference type="InterPro" id="IPR000387">
    <property type="entry name" value="Tyr_Pase_dom"/>
</dbReference>
<evidence type="ECO:0000259" key="1">
    <source>
        <dbReference type="PROSITE" id="PS50055"/>
    </source>
</evidence>
<dbReference type="SUPFAM" id="SSF52799">
    <property type="entry name" value="(Phosphotyrosine protein) phosphatases II"/>
    <property type="match status" value="1"/>
</dbReference>
<name>A0A0N5B5C9_STREA</name>
<feature type="domain" description="Tyrosine specific protein phosphatases" evidence="2">
    <location>
        <begin position="234"/>
        <end position="307"/>
    </location>
</feature>
<evidence type="ECO:0000259" key="2">
    <source>
        <dbReference type="PROSITE" id="PS50056"/>
    </source>
</evidence>
<dbReference type="STRING" id="174720.A0A0N5B5C9"/>
<evidence type="ECO:0000313" key="4">
    <source>
        <dbReference type="WBParaSite" id="SPAL_0000127200.1"/>
    </source>
</evidence>
<proteinExistence type="predicted"/>
<dbReference type="PROSITE" id="PS50056">
    <property type="entry name" value="TYR_PHOSPHATASE_2"/>
    <property type="match status" value="1"/>
</dbReference>
<feature type="domain" description="Tyrosine-protein phosphatase" evidence="1">
    <location>
        <begin position="74"/>
        <end position="316"/>
    </location>
</feature>
<protein>
    <submittedName>
        <fullName evidence="4">Protein-tyrosine phosphatase</fullName>
    </submittedName>
</protein>
<reference evidence="4" key="1">
    <citation type="submission" date="2017-02" db="UniProtKB">
        <authorList>
            <consortium name="WormBaseParasite"/>
        </authorList>
    </citation>
    <scope>IDENTIFICATION</scope>
</reference>